<dbReference type="Gene3D" id="2.60.40.790">
    <property type="match status" value="1"/>
</dbReference>
<evidence type="ECO:0000259" key="4">
    <source>
        <dbReference type="PROSITE" id="PS01031"/>
    </source>
</evidence>
<dbReference type="SUPFAM" id="SSF49764">
    <property type="entry name" value="HSP20-like chaperones"/>
    <property type="match status" value="1"/>
</dbReference>
<accession>A0A1Y0V2L2</accession>
<sequence length="185" mass="20671">MASSVNSATTSPWHIAMPLGAVHPITEAAIDFSPLFRSSMGIDRILRNLDPSNKISIANNWPPYDIVKTGEDNYRIDMAIAGFAENDLMITQEHNILVVRGQKISVQQGSAEYPHRGIAGREFEHCFDLVEHMKVVEARFENGLLSIIIKRELPEAMKPRRIAITSSIERADRALPRLEAPKEAV</sequence>
<keyword evidence="1 5" id="KW-0346">Stress response</keyword>
<reference evidence="5 6" key="1">
    <citation type="submission" date="2017-05" db="EMBL/GenBank/DDBJ databases">
        <title>Genome sequence of Acetobacter pasteurianus subsp. ascendens strain SRCM101447.</title>
        <authorList>
            <person name="Cho S.H."/>
        </authorList>
    </citation>
    <scope>NUCLEOTIDE SEQUENCE [LARGE SCALE GENOMIC DNA]</scope>
    <source>
        <strain evidence="5 6">SRCM101447</strain>
        <plasmid evidence="6">Plasmid pap1447-1 sequence</plasmid>
    </source>
</reference>
<dbReference type="PROSITE" id="PS01031">
    <property type="entry name" value="SHSP"/>
    <property type="match status" value="1"/>
</dbReference>
<dbReference type="InterPro" id="IPR008978">
    <property type="entry name" value="HSP20-like_chaperone"/>
</dbReference>
<comment type="similarity">
    <text evidence="2 3">Belongs to the small heat shock protein (HSP20) family.</text>
</comment>
<evidence type="ECO:0000256" key="2">
    <source>
        <dbReference type="PROSITE-ProRule" id="PRU00285"/>
    </source>
</evidence>
<keyword evidence="5" id="KW-0614">Plasmid</keyword>
<evidence type="ECO:0000313" key="5">
    <source>
        <dbReference type="EMBL" id="ARW11964.1"/>
    </source>
</evidence>
<dbReference type="PANTHER" id="PTHR47062:SF1">
    <property type="entry name" value="SMALL HEAT SHOCK PROTEIN IBPA"/>
    <property type="match status" value="1"/>
</dbReference>
<dbReference type="EMBL" id="CP021525">
    <property type="protein sequence ID" value="ARW11964.1"/>
    <property type="molecule type" value="Genomic_DNA"/>
</dbReference>
<dbReference type="CDD" id="cd06470">
    <property type="entry name" value="ACD_IbpA-B_like"/>
    <property type="match status" value="1"/>
</dbReference>
<name>A0A1Y0V2L2_9PROT</name>
<proteinExistence type="inferred from homology"/>
<dbReference type="Pfam" id="PF00011">
    <property type="entry name" value="HSP20"/>
    <property type="match status" value="1"/>
</dbReference>
<dbReference type="PANTHER" id="PTHR47062">
    <property type="match status" value="1"/>
</dbReference>
<evidence type="ECO:0000256" key="1">
    <source>
        <dbReference type="ARBA" id="ARBA00023016"/>
    </source>
</evidence>
<dbReference type="Proteomes" id="UP000195633">
    <property type="component" value="Plasmid pAP1447-1"/>
</dbReference>
<dbReference type="AlphaFoldDB" id="A0A1Y0V2L2"/>
<gene>
    <name evidence="5" type="ORF">S101447_02927</name>
</gene>
<dbReference type="InterPro" id="IPR002068">
    <property type="entry name" value="A-crystallin/Hsp20_dom"/>
</dbReference>
<feature type="domain" description="SHSP" evidence="4">
    <location>
        <begin position="55"/>
        <end position="167"/>
    </location>
</feature>
<organism evidence="5 6">
    <name type="scientific">Acetobacter ascendens</name>
    <dbReference type="NCBI Taxonomy" id="481146"/>
    <lineage>
        <taxon>Bacteria</taxon>
        <taxon>Pseudomonadati</taxon>
        <taxon>Pseudomonadota</taxon>
        <taxon>Alphaproteobacteria</taxon>
        <taxon>Acetobacterales</taxon>
        <taxon>Acetobacteraceae</taxon>
        <taxon>Acetobacter</taxon>
    </lineage>
</organism>
<dbReference type="InterPro" id="IPR037913">
    <property type="entry name" value="ACD_IbpA/B"/>
</dbReference>
<geneLocation type="plasmid" evidence="6">
    <name>pap1447-1 sequence</name>
</geneLocation>
<evidence type="ECO:0000313" key="6">
    <source>
        <dbReference type="Proteomes" id="UP000195633"/>
    </source>
</evidence>
<protein>
    <submittedName>
        <fullName evidence="5">Small heat shock protein HspA</fullName>
    </submittedName>
</protein>
<evidence type="ECO:0000256" key="3">
    <source>
        <dbReference type="RuleBase" id="RU003616"/>
    </source>
</evidence>